<sequence length="192" mass="20374">MRKDAERNRAAILATAARLIADHGPDGFSMEDVAAAAGVGKGTVFRRFGDRDGLVRAVVDETSQTWRAESAALLEASDVPAQERVITFVATLFDHVLAALPLVTALERVSSRSIACDSGSDLTHQRLVALIAQVRPGADAEYLAHALLAQLRADVLRHLVHECGLGVPRVRAGVLSLARDVLTAGWAATPPV</sequence>
<dbReference type="SUPFAM" id="SSF46689">
    <property type="entry name" value="Homeodomain-like"/>
    <property type="match status" value="1"/>
</dbReference>
<dbReference type="Gene3D" id="1.10.357.10">
    <property type="entry name" value="Tetracycline Repressor, domain 2"/>
    <property type="match status" value="1"/>
</dbReference>
<organism evidence="4 5">
    <name type="scientific">Saccharothrix saharensis</name>
    <dbReference type="NCBI Taxonomy" id="571190"/>
    <lineage>
        <taxon>Bacteria</taxon>
        <taxon>Bacillati</taxon>
        <taxon>Actinomycetota</taxon>
        <taxon>Actinomycetes</taxon>
        <taxon>Pseudonocardiales</taxon>
        <taxon>Pseudonocardiaceae</taxon>
        <taxon>Saccharothrix</taxon>
    </lineage>
</organism>
<dbReference type="EMBL" id="VFPP01000001">
    <property type="protein sequence ID" value="TQM83447.1"/>
    <property type="molecule type" value="Genomic_DNA"/>
</dbReference>
<dbReference type="RefSeq" id="WP_170232210.1">
    <property type="nucleotide sequence ID" value="NZ_VFPP01000001.1"/>
</dbReference>
<evidence type="ECO:0000313" key="4">
    <source>
        <dbReference type="EMBL" id="TQM83447.1"/>
    </source>
</evidence>
<dbReference type="PANTHER" id="PTHR30055">
    <property type="entry name" value="HTH-TYPE TRANSCRIPTIONAL REGULATOR RUTR"/>
    <property type="match status" value="1"/>
</dbReference>
<dbReference type="Proteomes" id="UP000316628">
    <property type="component" value="Unassembled WGS sequence"/>
</dbReference>
<dbReference type="PROSITE" id="PS50977">
    <property type="entry name" value="HTH_TETR_2"/>
    <property type="match status" value="1"/>
</dbReference>
<keyword evidence="5" id="KW-1185">Reference proteome</keyword>
<dbReference type="InterPro" id="IPR001647">
    <property type="entry name" value="HTH_TetR"/>
</dbReference>
<evidence type="ECO:0000259" key="3">
    <source>
        <dbReference type="PROSITE" id="PS50977"/>
    </source>
</evidence>
<evidence type="ECO:0000313" key="5">
    <source>
        <dbReference type="Proteomes" id="UP000316628"/>
    </source>
</evidence>
<dbReference type="Pfam" id="PF00440">
    <property type="entry name" value="TetR_N"/>
    <property type="match status" value="1"/>
</dbReference>
<dbReference type="GO" id="GO:0000976">
    <property type="term" value="F:transcription cis-regulatory region binding"/>
    <property type="evidence" value="ECO:0007669"/>
    <property type="project" value="TreeGrafter"/>
</dbReference>
<dbReference type="PRINTS" id="PR00455">
    <property type="entry name" value="HTHTETR"/>
</dbReference>
<protein>
    <submittedName>
        <fullName evidence="4">TetR family transcriptional regulator</fullName>
    </submittedName>
</protein>
<accession>A0A543JKR7</accession>
<reference evidence="4 5" key="1">
    <citation type="submission" date="2019-06" db="EMBL/GenBank/DDBJ databases">
        <title>Sequencing the genomes of 1000 actinobacteria strains.</title>
        <authorList>
            <person name="Klenk H.-P."/>
        </authorList>
    </citation>
    <scope>NUCLEOTIDE SEQUENCE [LARGE SCALE GENOMIC DNA]</scope>
    <source>
        <strain evidence="4 5">DSM 45456</strain>
    </source>
</reference>
<dbReference type="GO" id="GO:0003700">
    <property type="term" value="F:DNA-binding transcription factor activity"/>
    <property type="evidence" value="ECO:0007669"/>
    <property type="project" value="TreeGrafter"/>
</dbReference>
<comment type="caution">
    <text evidence="4">The sequence shown here is derived from an EMBL/GenBank/DDBJ whole genome shotgun (WGS) entry which is preliminary data.</text>
</comment>
<dbReference type="InterPro" id="IPR009057">
    <property type="entry name" value="Homeodomain-like_sf"/>
</dbReference>
<dbReference type="PANTHER" id="PTHR30055:SF209">
    <property type="entry name" value="POSSIBLE TRANSCRIPTIONAL REGULATORY PROTEIN (PROBABLY TETR-FAMILY)"/>
    <property type="match status" value="1"/>
</dbReference>
<name>A0A543JKR7_9PSEU</name>
<feature type="domain" description="HTH tetR-type" evidence="3">
    <location>
        <begin position="6"/>
        <end position="66"/>
    </location>
</feature>
<evidence type="ECO:0000256" key="2">
    <source>
        <dbReference type="PROSITE-ProRule" id="PRU00335"/>
    </source>
</evidence>
<dbReference type="AlphaFoldDB" id="A0A543JKR7"/>
<keyword evidence="1 2" id="KW-0238">DNA-binding</keyword>
<proteinExistence type="predicted"/>
<dbReference type="InterPro" id="IPR050109">
    <property type="entry name" value="HTH-type_TetR-like_transc_reg"/>
</dbReference>
<gene>
    <name evidence="4" type="ORF">FHX81_5872</name>
</gene>
<feature type="DNA-binding region" description="H-T-H motif" evidence="2">
    <location>
        <begin position="29"/>
        <end position="48"/>
    </location>
</feature>
<evidence type="ECO:0000256" key="1">
    <source>
        <dbReference type="ARBA" id="ARBA00023125"/>
    </source>
</evidence>